<keyword evidence="4" id="KW-0804">Transcription</keyword>
<evidence type="ECO:0000256" key="3">
    <source>
        <dbReference type="ARBA" id="ARBA00023125"/>
    </source>
</evidence>
<gene>
    <name evidence="6" type="ORF">V6X64_08615</name>
</gene>
<evidence type="ECO:0000256" key="4">
    <source>
        <dbReference type="ARBA" id="ARBA00023163"/>
    </source>
</evidence>
<dbReference type="InterPro" id="IPR036390">
    <property type="entry name" value="WH_DNA-bd_sf"/>
</dbReference>
<name>A0ABV3SAR9_9GAMM</name>
<reference evidence="6 7" key="1">
    <citation type="submission" date="2024-02" db="EMBL/GenBank/DDBJ databases">
        <title>New especies of Spiribacter isolated from saline water.</title>
        <authorList>
            <person name="Leon M.J."/>
            <person name="De La Haba R."/>
            <person name="Sanchez-Porro C."/>
            <person name="Ventosa A."/>
        </authorList>
    </citation>
    <scope>NUCLEOTIDE SEQUENCE [LARGE SCALE GENOMIC DNA]</scope>
    <source>
        <strain evidence="7">ag22IC4-227</strain>
    </source>
</reference>
<dbReference type="PANTHER" id="PTHR30419:SF8">
    <property type="entry name" value="NITROGEN ASSIMILATION TRANSCRIPTIONAL ACTIVATOR-RELATED"/>
    <property type="match status" value="1"/>
</dbReference>
<dbReference type="Gene3D" id="3.40.190.290">
    <property type="match status" value="1"/>
</dbReference>
<evidence type="ECO:0000313" key="6">
    <source>
        <dbReference type="EMBL" id="MEX0387050.1"/>
    </source>
</evidence>
<protein>
    <submittedName>
        <fullName evidence="6">LysR family transcriptional regulator</fullName>
    </submittedName>
</protein>
<dbReference type="PROSITE" id="PS50931">
    <property type="entry name" value="HTH_LYSR"/>
    <property type="match status" value="1"/>
</dbReference>
<dbReference type="Pfam" id="PF00126">
    <property type="entry name" value="HTH_1"/>
    <property type="match status" value="1"/>
</dbReference>
<accession>A0ABV3SAR9</accession>
<dbReference type="InterPro" id="IPR050950">
    <property type="entry name" value="HTH-type_LysR_regulators"/>
</dbReference>
<sequence>MAAPLNTAPNYRQDRLRQLRAFCFTAEAGSISRAAERLDVTQPSVSLQVQALERDLGITLFERRGPRIRLTPDGEALYAEAHKLVEAIDGLAGRFAEGNRPLDSGRLDIGAGESSTLYLLPPILERFMDQHPNVQVRLHHLSVGELMDALRQDQVDFAVGAILDMPDELRYRAIYSYGLSLITPPDHPLARRDVITMRDLAGQDYIIPPQNMTTWRLIKLVFQQHAVRYRVRLEVGSWEAVKRYVGLGFGVAIVSNVCLAEDYPGIVVRSLPEVFPKRTYGAMSRQGRFLSPQARRFLEMMRPDFFEPETVSASRGRGRGERPGFIAADGVDAV</sequence>
<dbReference type="PANTHER" id="PTHR30419">
    <property type="entry name" value="HTH-TYPE TRANSCRIPTIONAL REGULATOR YBHD"/>
    <property type="match status" value="1"/>
</dbReference>
<evidence type="ECO:0000313" key="7">
    <source>
        <dbReference type="Proteomes" id="UP001556653"/>
    </source>
</evidence>
<dbReference type="InterPro" id="IPR005119">
    <property type="entry name" value="LysR_subst-bd"/>
</dbReference>
<dbReference type="Pfam" id="PF03466">
    <property type="entry name" value="LysR_substrate"/>
    <property type="match status" value="1"/>
</dbReference>
<dbReference type="PRINTS" id="PR00039">
    <property type="entry name" value="HTHLYSR"/>
</dbReference>
<dbReference type="SUPFAM" id="SSF53850">
    <property type="entry name" value="Periplasmic binding protein-like II"/>
    <property type="match status" value="1"/>
</dbReference>
<dbReference type="RefSeq" id="WP_367967563.1">
    <property type="nucleotide sequence ID" value="NZ_JBAKFI010000002.1"/>
</dbReference>
<dbReference type="Proteomes" id="UP001556653">
    <property type="component" value="Unassembled WGS sequence"/>
</dbReference>
<proteinExistence type="inferred from homology"/>
<keyword evidence="7" id="KW-1185">Reference proteome</keyword>
<organism evidence="6 7">
    <name type="scientific">Spiribacter onubensis</name>
    <dbReference type="NCBI Taxonomy" id="3122420"/>
    <lineage>
        <taxon>Bacteria</taxon>
        <taxon>Pseudomonadati</taxon>
        <taxon>Pseudomonadota</taxon>
        <taxon>Gammaproteobacteria</taxon>
        <taxon>Chromatiales</taxon>
        <taxon>Ectothiorhodospiraceae</taxon>
        <taxon>Spiribacter</taxon>
    </lineage>
</organism>
<comment type="similarity">
    <text evidence="1">Belongs to the LysR transcriptional regulatory family.</text>
</comment>
<dbReference type="SUPFAM" id="SSF46785">
    <property type="entry name" value="Winged helix' DNA-binding domain"/>
    <property type="match status" value="1"/>
</dbReference>
<dbReference type="CDD" id="cd05466">
    <property type="entry name" value="PBP2_LTTR_substrate"/>
    <property type="match status" value="1"/>
</dbReference>
<comment type="caution">
    <text evidence="6">The sequence shown here is derived from an EMBL/GenBank/DDBJ whole genome shotgun (WGS) entry which is preliminary data.</text>
</comment>
<keyword evidence="3" id="KW-0238">DNA-binding</keyword>
<evidence type="ECO:0000259" key="5">
    <source>
        <dbReference type="PROSITE" id="PS50931"/>
    </source>
</evidence>
<dbReference type="InterPro" id="IPR000847">
    <property type="entry name" value="LysR_HTH_N"/>
</dbReference>
<dbReference type="InterPro" id="IPR036388">
    <property type="entry name" value="WH-like_DNA-bd_sf"/>
</dbReference>
<evidence type="ECO:0000256" key="1">
    <source>
        <dbReference type="ARBA" id="ARBA00009437"/>
    </source>
</evidence>
<evidence type="ECO:0000256" key="2">
    <source>
        <dbReference type="ARBA" id="ARBA00023015"/>
    </source>
</evidence>
<dbReference type="EMBL" id="JBAKFJ010000001">
    <property type="protein sequence ID" value="MEX0387050.1"/>
    <property type="molecule type" value="Genomic_DNA"/>
</dbReference>
<feature type="domain" description="HTH lysR-type" evidence="5">
    <location>
        <begin position="14"/>
        <end position="71"/>
    </location>
</feature>
<dbReference type="Gene3D" id="1.10.10.10">
    <property type="entry name" value="Winged helix-like DNA-binding domain superfamily/Winged helix DNA-binding domain"/>
    <property type="match status" value="1"/>
</dbReference>
<keyword evidence="2" id="KW-0805">Transcription regulation</keyword>